<dbReference type="InterPro" id="IPR018511">
    <property type="entry name" value="Hemolysin-typ_Ca-bd_CS"/>
</dbReference>
<dbReference type="PANTHER" id="PTHR38340">
    <property type="entry name" value="S-LAYER PROTEIN"/>
    <property type="match status" value="1"/>
</dbReference>
<dbReference type="PANTHER" id="PTHR38340:SF1">
    <property type="entry name" value="S-LAYER PROTEIN"/>
    <property type="match status" value="1"/>
</dbReference>
<dbReference type="EMBL" id="BMZG01000006">
    <property type="protein sequence ID" value="GHA73857.1"/>
    <property type="molecule type" value="Genomic_DNA"/>
</dbReference>
<dbReference type="InterPro" id="IPR034033">
    <property type="entry name" value="Serralysin-like"/>
</dbReference>
<sequence length="640" mass="67469">MGYVYRGGNNGVLGNRADVYSFTGDQPTLGLPSNVDYLLSGTKWGSALSSGLNLTYSFSTISSTYPWHRDSVTALSTSQRTAVADSLENIANVTNLTFTQVIDTSSAVTRTGAAGDLRFANISSTVIDTAAAFFPNTDPDSSSGDVFFGGAGRSPESSTYDRATILHEIGHALGLRHPHDSNQSGSVIDQLKYTVMSYRAYQGQSTSGGYGIEVFPTTLMLNDIAALQRLYGVNTTYQTGNNTYTFGAQENVYQTIYDAGGQDNIDASNQIQSVKINLNSGEWSEIGASFWNGQQNVRDCLTIAYGCVIENATGSSNNDILIGNSVANQLVAGSGADTLYGGLGHDAMYGQDGNDVLYGEDGNDTLGGGVGDDNLQGGNDADRLYGEDGNDSLYGQAGDDFLAGLNGNDYLSGEFGNDRLEGGYGNDTLFGSIGADTLYGEFGKDVLYGEADNDYIDAGFDDDAVYGGSGTEIMYGNEGNDLMFGEFDPDHMDGGVGNDTLYGGIGNDGLFGESGNDVLVGGWDNDVLSGGQGSDIFVFDSGFSVTNNLDRILDFTIGEDKIALDDAIFTALFGQTSLMVGQFNFGANFTSGRDADDRVIYDTSSGGLYYDADGSGAGAAQLFAQLSASLVFDNSHFQII</sequence>
<comment type="cofactor">
    <cofactor evidence="1">
        <name>Ca(2+)</name>
        <dbReference type="ChEBI" id="CHEBI:29108"/>
    </cofactor>
</comment>
<comment type="similarity">
    <text evidence="3">Belongs to the peptidase M10B family.</text>
</comment>
<dbReference type="GO" id="GO:0008270">
    <property type="term" value="F:zinc ion binding"/>
    <property type="evidence" value="ECO:0007669"/>
    <property type="project" value="InterPro"/>
</dbReference>
<evidence type="ECO:0000256" key="5">
    <source>
        <dbReference type="ARBA" id="ARBA00022737"/>
    </source>
</evidence>
<dbReference type="Pfam" id="PF08548">
    <property type="entry name" value="Peptidase_M10_C"/>
    <property type="match status" value="1"/>
</dbReference>
<name>A0A8J3CNC5_9BURK</name>
<dbReference type="SUPFAM" id="SSF55486">
    <property type="entry name" value="Metalloproteases ('zincins'), catalytic domain"/>
    <property type="match status" value="1"/>
</dbReference>
<dbReference type="Proteomes" id="UP000614287">
    <property type="component" value="Unassembled WGS sequence"/>
</dbReference>
<dbReference type="AlphaFoldDB" id="A0A8J3CNC5"/>
<dbReference type="GO" id="GO:0005615">
    <property type="term" value="C:extracellular space"/>
    <property type="evidence" value="ECO:0007669"/>
    <property type="project" value="InterPro"/>
</dbReference>
<evidence type="ECO:0000313" key="8">
    <source>
        <dbReference type="Proteomes" id="UP000614287"/>
    </source>
</evidence>
<organism evidence="7 8">
    <name type="scientific">Formosimonas limnophila</name>
    <dbReference type="NCBI Taxonomy" id="1384487"/>
    <lineage>
        <taxon>Bacteria</taxon>
        <taxon>Pseudomonadati</taxon>
        <taxon>Pseudomonadota</taxon>
        <taxon>Betaproteobacteria</taxon>
        <taxon>Burkholderiales</taxon>
        <taxon>Burkholderiaceae</taxon>
        <taxon>Formosimonas</taxon>
    </lineage>
</organism>
<protein>
    <submittedName>
        <fullName evidence="7">Serralysin</fullName>
    </submittedName>
</protein>
<evidence type="ECO:0000256" key="3">
    <source>
        <dbReference type="ARBA" id="ARBA00009490"/>
    </source>
</evidence>
<keyword evidence="5" id="KW-0677">Repeat</keyword>
<dbReference type="InterPro" id="IPR001343">
    <property type="entry name" value="Hemolysn_Ca-bd"/>
</dbReference>
<dbReference type="InterPro" id="IPR050557">
    <property type="entry name" value="RTX_toxin/Mannuronan_C5-epim"/>
</dbReference>
<keyword evidence="4" id="KW-0964">Secreted</keyword>
<dbReference type="SMART" id="SM00235">
    <property type="entry name" value="ZnMc"/>
    <property type="match status" value="1"/>
</dbReference>
<comment type="subcellular location">
    <subcellularLocation>
        <location evidence="2">Secreted</location>
    </subcellularLocation>
</comment>
<dbReference type="SUPFAM" id="SSF51120">
    <property type="entry name" value="beta-Roll"/>
    <property type="match status" value="3"/>
</dbReference>
<dbReference type="GO" id="GO:0008237">
    <property type="term" value="F:metallopeptidase activity"/>
    <property type="evidence" value="ECO:0007669"/>
    <property type="project" value="InterPro"/>
</dbReference>
<dbReference type="InterPro" id="IPR024079">
    <property type="entry name" value="MetalloPept_cat_dom_sf"/>
</dbReference>
<dbReference type="Gene3D" id="2.150.10.10">
    <property type="entry name" value="Serralysin-like metalloprotease, C-terminal"/>
    <property type="match status" value="3"/>
</dbReference>
<dbReference type="InterPro" id="IPR011049">
    <property type="entry name" value="Serralysin-like_metalloprot_C"/>
</dbReference>
<dbReference type="PROSITE" id="PS00330">
    <property type="entry name" value="HEMOLYSIN_CALCIUM"/>
    <property type="match status" value="4"/>
</dbReference>
<evidence type="ECO:0000313" key="7">
    <source>
        <dbReference type="EMBL" id="GHA73857.1"/>
    </source>
</evidence>
<feature type="domain" description="Peptidase metallopeptidase" evidence="6">
    <location>
        <begin position="40"/>
        <end position="212"/>
    </location>
</feature>
<reference evidence="7" key="2">
    <citation type="submission" date="2020-09" db="EMBL/GenBank/DDBJ databases">
        <authorList>
            <person name="Sun Q."/>
            <person name="Kim S."/>
        </authorList>
    </citation>
    <scope>NUCLEOTIDE SEQUENCE</scope>
    <source>
        <strain evidence="7">KCTC 32501</strain>
    </source>
</reference>
<comment type="caution">
    <text evidence="7">The sequence shown here is derived from an EMBL/GenBank/DDBJ whole genome shotgun (WGS) entry which is preliminary data.</text>
</comment>
<dbReference type="InterPro" id="IPR006026">
    <property type="entry name" value="Peptidase_Metallo"/>
</dbReference>
<dbReference type="InterPro" id="IPR013858">
    <property type="entry name" value="Peptidase_M10B_C"/>
</dbReference>
<evidence type="ECO:0000259" key="6">
    <source>
        <dbReference type="SMART" id="SM00235"/>
    </source>
</evidence>
<dbReference type="GO" id="GO:0005509">
    <property type="term" value="F:calcium ion binding"/>
    <property type="evidence" value="ECO:0007669"/>
    <property type="project" value="InterPro"/>
</dbReference>
<dbReference type="CDD" id="cd04277">
    <property type="entry name" value="ZnMc_serralysin_like"/>
    <property type="match status" value="1"/>
</dbReference>
<dbReference type="RefSeq" id="WP_189493205.1">
    <property type="nucleotide sequence ID" value="NZ_BMZG01000006.1"/>
</dbReference>
<evidence type="ECO:0000256" key="4">
    <source>
        <dbReference type="ARBA" id="ARBA00022525"/>
    </source>
</evidence>
<evidence type="ECO:0000256" key="2">
    <source>
        <dbReference type="ARBA" id="ARBA00004613"/>
    </source>
</evidence>
<dbReference type="PRINTS" id="PR00313">
    <property type="entry name" value="CABNDNGRPT"/>
</dbReference>
<keyword evidence="8" id="KW-1185">Reference proteome</keyword>
<dbReference type="Gene3D" id="3.40.390.10">
    <property type="entry name" value="Collagenase (Catalytic Domain)"/>
    <property type="match status" value="1"/>
</dbReference>
<dbReference type="Pfam" id="PF00353">
    <property type="entry name" value="HemolysinCabind"/>
    <property type="match status" value="4"/>
</dbReference>
<accession>A0A8J3CNC5</accession>
<dbReference type="GO" id="GO:0006508">
    <property type="term" value="P:proteolysis"/>
    <property type="evidence" value="ECO:0007669"/>
    <property type="project" value="InterPro"/>
</dbReference>
<evidence type="ECO:0000256" key="1">
    <source>
        <dbReference type="ARBA" id="ARBA00001913"/>
    </source>
</evidence>
<gene>
    <name evidence="7" type="ORF">GCM10009007_13760</name>
</gene>
<proteinExistence type="inferred from homology"/>
<reference evidence="7" key="1">
    <citation type="journal article" date="2014" name="Int. J. Syst. Evol. Microbiol.">
        <title>Complete genome sequence of Corynebacterium casei LMG S-19264T (=DSM 44701T), isolated from a smear-ripened cheese.</title>
        <authorList>
            <consortium name="US DOE Joint Genome Institute (JGI-PGF)"/>
            <person name="Walter F."/>
            <person name="Albersmeier A."/>
            <person name="Kalinowski J."/>
            <person name="Ruckert C."/>
        </authorList>
    </citation>
    <scope>NUCLEOTIDE SEQUENCE</scope>
    <source>
        <strain evidence="7">KCTC 32501</strain>
    </source>
</reference>